<organism evidence="2 3">
    <name type="scientific">Chitinophaga arvensicola</name>
    <dbReference type="NCBI Taxonomy" id="29529"/>
    <lineage>
        <taxon>Bacteria</taxon>
        <taxon>Pseudomonadati</taxon>
        <taxon>Bacteroidota</taxon>
        <taxon>Chitinophagia</taxon>
        <taxon>Chitinophagales</taxon>
        <taxon>Chitinophagaceae</taxon>
        <taxon>Chitinophaga</taxon>
    </lineage>
</organism>
<dbReference type="AlphaFoldDB" id="A0A1I0QBR5"/>
<keyword evidence="1" id="KW-0732">Signal</keyword>
<dbReference type="EMBL" id="FOJG01000001">
    <property type="protein sequence ID" value="SEW24358.1"/>
    <property type="molecule type" value="Genomic_DNA"/>
</dbReference>
<evidence type="ECO:0000313" key="2">
    <source>
        <dbReference type="EMBL" id="SEW24358.1"/>
    </source>
</evidence>
<reference evidence="3" key="1">
    <citation type="submission" date="2016-10" db="EMBL/GenBank/DDBJ databases">
        <authorList>
            <person name="Varghese N."/>
            <person name="Submissions S."/>
        </authorList>
    </citation>
    <scope>NUCLEOTIDE SEQUENCE [LARGE SCALE GENOMIC DNA]</scope>
    <source>
        <strain evidence="3">DSM 3695</strain>
    </source>
</reference>
<evidence type="ECO:0000313" key="3">
    <source>
        <dbReference type="Proteomes" id="UP000199310"/>
    </source>
</evidence>
<proteinExistence type="predicted"/>
<feature type="signal peptide" evidence="1">
    <location>
        <begin position="1"/>
        <end position="17"/>
    </location>
</feature>
<dbReference type="OrthoDB" id="623250at2"/>
<sequence>MKRLLLFLLLTLPVAVAAQNSAGPVQPKDLAAPRSPGFQLIDLSPTNIEAPTTPKALVLGILQTFDGSTGWPQSYSMETSPYWWVKSGDHNAYKYLGLKTTKLPSGALKVTGQDIFSGLKFASVSASFTSKDMLPDTASTTQKVFSAGVRANIIRWYRAKHFDRLNKAVNDWASQPPPAKLVLATAGKTGDELKQAITKYWEENPDQLAANIADLMTEKPLISWDIAGAYATYGVGDSTWKTGRAGVWTTVASYIPLNPSDKKPTTNYLDVLVNARYMYDGYALSPKSGLVKSNNIDVGGKVAFEFNQFSIGYEFMYRHYFLDEIDEQYRNVGVISYKIRDGLYINGAFGKNFGDKHSIVSLFGINWGLGSGKASLGE</sequence>
<dbReference type="Proteomes" id="UP000199310">
    <property type="component" value="Unassembled WGS sequence"/>
</dbReference>
<dbReference type="RefSeq" id="WP_089892214.1">
    <property type="nucleotide sequence ID" value="NZ_FOJG01000001.1"/>
</dbReference>
<dbReference type="STRING" id="29529.SAMN04488122_1355"/>
<keyword evidence="3" id="KW-1185">Reference proteome</keyword>
<evidence type="ECO:0000256" key="1">
    <source>
        <dbReference type="SAM" id="SignalP"/>
    </source>
</evidence>
<gene>
    <name evidence="2" type="ORF">SAMN04488122_1355</name>
</gene>
<accession>A0A1I0QBR5</accession>
<protein>
    <submittedName>
        <fullName evidence="2">Uncharacterized protein</fullName>
    </submittedName>
</protein>
<name>A0A1I0QBR5_9BACT</name>
<feature type="chain" id="PRO_5011703976" evidence="1">
    <location>
        <begin position="18"/>
        <end position="378"/>
    </location>
</feature>